<dbReference type="PROSITE" id="PS51257">
    <property type="entry name" value="PROKAR_LIPOPROTEIN"/>
    <property type="match status" value="1"/>
</dbReference>
<dbReference type="EMBL" id="QFPP01000037">
    <property type="protein sequence ID" value="PZQ76885.1"/>
    <property type="molecule type" value="Genomic_DNA"/>
</dbReference>
<feature type="compositionally biased region" description="Polar residues" evidence="1">
    <location>
        <begin position="186"/>
        <end position="204"/>
    </location>
</feature>
<feature type="signal peptide" evidence="2">
    <location>
        <begin position="1"/>
        <end position="19"/>
    </location>
</feature>
<dbReference type="Proteomes" id="UP000249135">
    <property type="component" value="Unassembled WGS sequence"/>
</dbReference>
<dbReference type="InterPro" id="IPR018927">
    <property type="entry name" value="Pilus_synth_Q_C"/>
</dbReference>
<accession>A0A2W5QPR2</accession>
<feature type="domain" description="Toxin co-regulated pilus biosynthesis protein Q C-terminal" evidence="3">
    <location>
        <begin position="238"/>
        <end position="311"/>
    </location>
</feature>
<dbReference type="AlphaFoldDB" id="A0A2W5QPR2"/>
<protein>
    <recommendedName>
        <fullName evidence="3">Toxin co-regulated pilus biosynthesis protein Q C-terminal domain-containing protein</fullName>
    </recommendedName>
</protein>
<reference evidence="4 5" key="1">
    <citation type="submission" date="2017-08" db="EMBL/GenBank/DDBJ databases">
        <title>Infants hospitalized years apart are colonized by the same room-sourced microbial strains.</title>
        <authorList>
            <person name="Brooks B."/>
            <person name="Olm M.R."/>
            <person name="Firek B.A."/>
            <person name="Baker R."/>
            <person name="Thomas B.C."/>
            <person name="Morowitz M.J."/>
            <person name="Banfield J.F."/>
        </authorList>
    </citation>
    <scope>NUCLEOTIDE SEQUENCE [LARGE SCALE GENOMIC DNA]</scope>
    <source>
        <strain evidence="4">S2_005_003_R2_41</strain>
    </source>
</reference>
<evidence type="ECO:0000256" key="1">
    <source>
        <dbReference type="SAM" id="MobiDB-lite"/>
    </source>
</evidence>
<gene>
    <name evidence="4" type="ORF">DI563_05775</name>
</gene>
<evidence type="ECO:0000313" key="4">
    <source>
        <dbReference type="EMBL" id="PZQ76885.1"/>
    </source>
</evidence>
<evidence type="ECO:0000256" key="2">
    <source>
        <dbReference type="SAM" id="SignalP"/>
    </source>
</evidence>
<keyword evidence="2" id="KW-0732">Signal</keyword>
<dbReference type="Gene3D" id="3.55.50.70">
    <property type="match status" value="2"/>
</dbReference>
<evidence type="ECO:0000313" key="5">
    <source>
        <dbReference type="Proteomes" id="UP000249135"/>
    </source>
</evidence>
<proteinExistence type="predicted"/>
<feature type="region of interest" description="Disordered" evidence="1">
    <location>
        <begin position="173"/>
        <end position="204"/>
    </location>
</feature>
<comment type="caution">
    <text evidence="4">The sequence shown here is derived from an EMBL/GenBank/DDBJ whole genome shotgun (WGS) entry which is preliminary data.</text>
</comment>
<name>A0A2W5QPR2_VARPD</name>
<organism evidence="4 5">
    <name type="scientific">Variovorax paradoxus</name>
    <dbReference type="NCBI Taxonomy" id="34073"/>
    <lineage>
        <taxon>Bacteria</taxon>
        <taxon>Pseudomonadati</taxon>
        <taxon>Pseudomonadota</taxon>
        <taxon>Betaproteobacteria</taxon>
        <taxon>Burkholderiales</taxon>
        <taxon>Comamonadaceae</taxon>
        <taxon>Variovorax</taxon>
    </lineage>
</organism>
<evidence type="ECO:0000259" key="3">
    <source>
        <dbReference type="Pfam" id="PF10671"/>
    </source>
</evidence>
<feature type="chain" id="PRO_5016159029" description="Toxin co-regulated pilus biosynthesis protein Q C-terminal domain-containing protein" evidence="2">
    <location>
        <begin position="20"/>
        <end position="316"/>
    </location>
</feature>
<dbReference type="Pfam" id="PF10671">
    <property type="entry name" value="TcpQ"/>
    <property type="match status" value="1"/>
</dbReference>
<sequence length="316" mass="33053">MWKKLPLLAAVLVLCACNSAPKVKFPSGSGSRIPINVATPYPSAVAQTIPGVKSKGGETPGVDEVPVAVPAKSFFVMEGDGTVMAVLARWTRAEGKEFVWRSDVDYAVNTKLRQVRASTLEQGAESLAAAMAGVVIPLAIDVGPTQVVVSRRGDVRAAAAPIATGGSSLITESTQGAESSAAALRRSTNTDNANTPSTAVETTNSPTLSAGAFAMAAEEALARRRAAATRSTWPTTSSTLKDMVQGWGRDIGVEVRWESASDYPVPASVKSARITGSFKDALGQLSAAYGEFKTPLGMKFLDGGRVLRVYDMSRAM</sequence>